<dbReference type="GO" id="GO:0003700">
    <property type="term" value="F:DNA-binding transcription factor activity"/>
    <property type="evidence" value="ECO:0007669"/>
    <property type="project" value="InterPro"/>
</dbReference>
<dbReference type="InterPro" id="IPR036388">
    <property type="entry name" value="WH-like_DNA-bd_sf"/>
</dbReference>
<reference evidence="5 6" key="1">
    <citation type="submission" date="2017-01" db="EMBL/GenBank/DDBJ databases">
        <title>Genome sequencing of Arcobacter sp. LPB0137.</title>
        <authorList>
            <person name="Lee G.-W."/>
            <person name="Yi H."/>
        </authorList>
    </citation>
    <scope>NUCLEOTIDE SEQUENCE [LARGE SCALE GENOMIC DNA]</scope>
    <source>
        <strain evidence="5 6">LPB0137</strain>
    </source>
</reference>
<dbReference type="Gene3D" id="1.10.10.10">
    <property type="entry name" value="Winged helix-like DNA-binding domain superfamily/Winged helix DNA-binding domain"/>
    <property type="match status" value="1"/>
</dbReference>
<feature type="domain" description="HTH gntR-type" evidence="4">
    <location>
        <begin position="4"/>
        <end position="71"/>
    </location>
</feature>
<evidence type="ECO:0000313" key="5">
    <source>
        <dbReference type="EMBL" id="APW64732.1"/>
    </source>
</evidence>
<evidence type="ECO:0000259" key="4">
    <source>
        <dbReference type="PROSITE" id="PS50949"/>
    </source>
</evidence>
<organism evidence="5 6">
    <name type="scientific">Poseidonibacter parvus</name>
    <dbReference type="NCBI Taxonomy" id="1850254"/>
    <lineage>
        <taxon>Bacteria</taxon>
        <taxon>Pseudomonadati</taxon>
        <taxon>Campylobacterota</taxon>
        <taxon>Epsilonproteobacteria</taxon>
        <taxon>Campylobacterales</taxon>
        <taxon>Arcobacteraceae</taxon>
        <taxon>Poseidonibacter</taxon>
    </lineage>
</organism>
<protein>
    <recommendedName>
        <fullName evidence="4">HTH gntR-type domain-containing protein</fullName>
    </recommendedName>
</protein>
<dbReference type="KEGG" id="alp:LPB137_02170"/>
<name>A0A1P8KJJ5_9BACT</name>
<dbReference type="InterPro" id="IPR036390">
    <property type="entry name" value="WH_DNA-bd_sf"/>
</dbReference>
<dbReference type="EMBL" id="CP019070">
    <property type="protein sequence ID" value="APW64732.1"/>
    <property type="molecule type" value="Genomic_DNA"/>
</dbReference>
<dbReference type="Proteomes" id="UP000186074">
    <property type="component" value="Chromosome"/>
</dbReference>
<dbReference type="RefSeq" id="WP_076083795.1">
    <property type="nucleotide sequence ID" value="NZ_CP019070.1"/>
</dbReference>
<keyword evidence="1" id="KW-0805">Transcription regulation</keyword>
<sequence length="212" mass="24444">MQENNLSVKAYKILEELIVTLKLEPGKTYSEKELMALSDISRTPLREALLKLSNESLLNIIPRRGIEISDINMANQLSILETRRVLDNLLISKATKYATTLEKNKILDFKKHMIEAVEKKDVIEYLRNDKQLDQTIFETARNEYAANATAPLHIRSRRFWYYFKGSDDLEASAKVHMDLIDAIVASNEEKAIELSDKIINNLVEVVKKYMNI</sequence>
<dbReference type="PANTHER" id="PTHR43537">
    <property type="entry name" value="TRANSCRIPTIONAL REGULATOR, GNTR FAMILY"/>
    <property type="match status" value="1"/>
</dbReference>
<dbReference type="SUPFAM" id="SSF46785">
    <property type="entry name" value="Winged helix' DNA-binding domain"/>
    <property type="match status" value="1"/>
</dbReference>
<dbReference type="InterPro" id="IPR000524">
    <property type="entry name" value="Tscrpt_reg_HTH_GntR"/>
</dbReference>
<evidence type="ECO:0000256" key="1">
    <source>
        <dbReference type="ARBA" id="ARBA00023015"/>
    </source>
</evidence>
<dbReference type="GO" id="GO:0003677">
    <property type="term" value="F:DNA binding"/>
    <property type="evidence" value="ECO:0007669"/>
    <property type="project" value="UniProtKB-KW"/>
</dbReference>
<dbReference type="PANTHER" id="PTHR43537:SF5">
    <property type="entry name" value="UXU OPERON TRANSCRIPTIONAL REGULATOR"/>
    <property type="match status" value="1"/>
</dbReference>
<accession>A0A1P8KJJ5</accession>
<evidence type="ECO:0000256" key="3">
    <source>
        <dbReference type="ARBA" id="ARBA00023163"/>
    </source>
</evidence>
<dbReference type="Pfam" id="PF07729">
    <property type="entry name" value="FCD"/>
    <property type="match status" value="1"/>
</dbReference>
<dbReference type="SMART" id="SM00345">
    <property type="entry name" value="HTH_GNTR"/>
    <property type="match status" value="1"/>
</dbReference>
<dbReference type="InterPro" id="IPR011711">
    <property type="entry name" value="GntR_C"/>
</dbReference>
<keyword evidence="6" id="KW-1185">Reference proteome</keyword>
<dbReference type="Gene3D" id="1.20.120.530">
    <property type="entry name" value="GntR ligand-binding domain-like"/>
    <property type="match status" value="1"/>
</dbReference>
<dbReference type="PROSITE" id="PS50949">
    <property type="entry name" value="HTH_GNTR"/>
    <property type="match status" value="1"/>
</dbReference>
<evidence type="ECO:0000256" key="2">
    <source>
        <dbReference type="ARBA" id="ARBA00023125"/>
    </source>
</evidence>
<evidence type="ECO:0000313" key="6">
    <source>
        <dbReference type="Proteomes" id="UP000186074"/>
    </source>
</evidence>
<gene>
    <name evidence="5" type="ORF">LPB137_02170</name>
</gene>
<dbReference type="InterPro" id="IPR008920">
    <property type="entry name" value="TF_FadR/GntR_C"/>
</dbReference>
<dbReference type="AlphaFoldDB" id="A0A1P8KJJ5"/>
<keyword evidence="2" id="KW-0238">DNA-binding</keyword>
<keyword evidence="3" id="KW-0804">Transcription</keyword>
<dbReference type="OrthoDB" id="5365904at2"/>
<dbReference type="STRING" id="1850254.LPB137_02170"/>
<proteinExistence type="predicted"/>
<dbReference type="Pfam" id="PF00392">
    <property type="entry name" value="GntR"/>
    <property type="match status" value="1"/>
</dbReference>
<dbReference type="SMART" id="SM00895">
    <property type="entry name" value="FCD"/>
    <property type="match status" value="1"/>
</dbReference>
<dbReference type="SUPFAM" id="SSF48008">
    <property type="entry name" value="GntR ligand-binding domain-like"/>
    <property type="match status" value="1"/>
</dbReference>